<dbReference type="EMBL" id="MK356558">
    <property type="protein sequence ID" value="QBM91438.1"/>
    <property type="molecule type" value="Genomic_DNA"/>
</dbReference>
<sequence length="74" mass="8767">MKKENGDDAQRAHAAKLNIKSPDRWDTLPLHSCWWTMCLLMKILVPKWQLSEIRVLADIEMRIWIYKAAMMRAV</sequence>
<evidence type="ECO:0000313" key="1">
    <source>
        <dbReference type="EMBL" id="QBM91438.1"/>
    </source>
</evidence>
<reference evidence="1" key="1">
    <citation type="submission" date="2019-01" db="EMBL/GenBank/DDBJ databases">
        <title>Salmonella strain 1423 plasmid sequences.</title>
        <authorList>
            <person name="Chen K."/>
            <person name="Chen S."/>
        </authorList>
    </citation>
    <scope>NUCLEOTIDE SEQUENCE</scope>
    <source>
        <strain evidence="1">Sa1423</strain>
        <plasmid evidence="1">pSa1423-160k</plasmid>
    </source>
</reference>
<protein>
    <submittedName>
        <fullName evidence="1">Uncharacterized protein</fullName>
    </submittedName>
</protein>
<accession>A0A482ETA4</accession>
<keyword evidence="1" id="KW-0614">Plasmid</keyword>
<dbReference type="AlphaFoldDB" id="A0A482ETA4"/>
<gene>
    <name evidence="1" type="ORF">NNIBIDOC_00108</name>
</gene>
<proteinExistence type="predicted"/>
<geneLocation type="plasmid" evidence="1">
    <name>pSa1423-160k</name>
</geneLocation>
<name>A0A482ETA4_SALSP</name>
<organism evidence="1">
    <name type="scientific">Salmonella sp</name>
    <dbReference type="NCBI Taxonomy" id="599"/>
    <lineage>
        <taxon>Bacteria</taxon>
        <taxon>Pseudomonadati</taxon>
        <taxon>Pseudomonadota</taxon>
        <taxon>Gammaproteobacteria</taxon>
        <taxon>Enterobacterales</taxon>
        <taxon>Enterobacteriaceae</taxon>
        <taxon>Salmonella</taxon>
    </lineage>
</organism>
<dbReference type="RefSeq" id="WP_225312323.1">
    <property type="nucleotide sequence ID" value="NZ_MK356558.1"/>
</dbReference>